<gene>
    <name evidence="1" type="ORF">AFUS01_LOCUS162</name>
</gene>
<dbReference type="EMBL" id="CAJVCH010000550">
    <property type="protein sequence ID" value="CAG7632831.1"/>
    <property type="molecule type" value="Genomic_DNA"/>
</dbReference>
<evidence type="ECO:0000313" key="2">
    <source>
        <dbReference type="Proteomes" id="UP000708208"/>
    </source>
</evidence>
<dbReference type="Proteomes" id="UP000708208">
    <property type="component" value="Unassembled WGS sequence"/>
</dbReference>
<name>A0A8J2J1H2_9HEXA</name>
<keyword evidence="2" id="KW-1185">Reference proteome</keyword>
<sequence>MDTSVHIDVGKTMAAGDSLKLRGTSVTNYRTRKNNMRRKLKEAQLLGGLEKLNELKRERMDCKKRKEFWKYLRIKSECDRIEAEREKIRAECCKATRASKKENKEEEEYFRILFKSNPNLFEPGQIDSFVPDNRDLGIMGWPSMKDSDDDI</sequence>
<dbReference type="AlphaFoldDB" id="A0A8J2J1H2"/>
<comment type="caution">
    <text evidence="1">The sequence shown here is derived from an EMBL/GenBank/DDBJ whole genome shotgun (WGS) entry which is preliminary data.</text>
</comment>
<proteinExistence type="predicted"/>
<organism evidence="1 2">
    <name type="scientific">Allacma fusca</name>
    <dbReference type="NCBI Taxonomy" id="39272"/>
    <lineage>
        <taxon>Eukaryota</taxon>
        <taxon>Metazoa</taxon>
        <taxon>Ecdysozoa</taxon>
        <taxon>Arthropoda</taxon>
        <taxon>Hexapoda</taxon>
        <taxon>Collembola</taxon>
        <taxon>Symphypleona</taxon>
        <taxon>Sminthuridae</taxon>
        <taxon>Allacma</taxon>
    </lineage>
</organism>
<protein>
    <submittedName>
        <fullName evidence="1">Uncharacterized protein</fullName>
    </submittedName>
</protein>
<accession>A0A8J2J1H2</accession>
<evidence type="ECO:0000313" key="1">
    <source>
        <dbReference type="EMBL" id="CAG7632831.1"/>
    </source>
</evidence>
<reference evidence="1" key="1">
    <citation type="submission" date="2021-06" db="EMBL/GenBank/DDBJ databases">
        <authorList>
            <person name="Hodson N. C."/>
            <person name="Mongue J. A."/>
            <person name="Jaron S. K."/>
        </authorList>
    </citation>
    <scope>NUCLEOTIDE SEQUENCE</scope>
</reference>